<comment type="catalytic activity">
    <reaction evidence="14 15 17">
        <text>guanosine(37) in tRNA + S-adenosyl-L-methionine = N(1)-methylguanosine(37) in tRNA + S-adenosyl-L-homocysteine + H(+)</text>
        <dbReference type="Rhea" id="RHEA:36899"/>
        <dbReference type="Rhea" id="RHEA-COMP:10145"/>
        <dbReference type="Rhea" id="RHEA-COMP:10147"/>
        <dbReference type="ChEBI" id="CHEBI:15378"/>
        <dbReference type="ChEBI" id="CHEBI:57856"/>
        <dbReference type="ChEBI" id="CHEBI:59789"/>
        <dbReference type="ChEBI" id="CHEBI:73542"/>
        <dbReference type="ChEBI" id="CHEBI:74269"/>
        <dbReference type="EC" id="2.1.1.228"/>
    </reaction>
</comment>
<keyword evidence="10 15" id="KW-0949">S-adenosyl-L-methionine</keyword>
<evidence type="ECO:0000313" key="20">
    <source>
        <dbReference type="Proteomes" id="UP000229730"/>
    </source>
</evidence>
<dbReference type="Gene3D" id="3.40.1280.10">
    <property type="match status" value="1"/>
</dbReference>
<keyword evidence="11 15" id="KW-0819">tRNA processing</keyword>
<evidence type="ECO:0000256" key="9">
    <source>
        <dbReference type="ARBA" id="ARBA00022679"/>
    </source>
</evidence>
<evidence type="ECO:0000256" key="2">
    <source>
        <dbReference type="ARBA" id="ARBA00004496"/>
    </source>
</evidence>
<dbReference type="PIRSF" id="PIRSF000386">
    <property type="entry name" value="tRNA_mtase"/>
    <property type="match status" value="1"/>
</dbReference>
<keyword evidence="20" id="KW-1185">Reference proteome</keyword>
<dbReference type="SUPFAM" id="SSF75217">
    <property type="entry name" value="alpha/beta knot"/>
    <property type="match status" value="1"/>
</dbReference>
<keyword evidence="8 15" id="KW-0489">Methyltransferase</keyword>
<proteinExistence type="inferred from homology"/>
<dbReference type="Proteomes" id="UP000229730">
    <property type="component" value="Unassembled WGS sequence"/>
</dbReference>
<evidence type="ECO:0000256" key="7">
    <source>
        <dbReference type="ARBA" id="ARBA00022490"/>
    </source>
</evidence>
<dbReference type="Gene3D" id="1.10.1270.20">
    <property type="entry name" value="tRNA(m1g37)methyltransferase, domain 2"/>
    <property type="match status" value="1"/>
</dbReference>
<comment type="subcellular location">
    <subcellularLocation>
        <location evidence="2 15 17">Cytoplasm</location>
    </subcellularLocation>
</comment>
<evidence type="ECO:0000256" key="11">
    <source>
        <dbReference type="ARBA" id="ARBA00022694"/>
    </source>
</evidence>
<dbReference type="AlphaFoldDB" id="A0A2G4YP93"/>
<feature type="binding site" evidence="15 16">
    <location>
        <begin position="155"/>
        <end position="160"/>
    </location>
    <ligand>
        <name>S-adenosyl-L-methionine</name>
        <dbReference type="ChEBI" id="CHEBI:59789"/>
    </ligand>
</feature>
<dbReference type="RefSeq" id="WP_099473965.1">
    <property type="nucleotide sequence ID" value="NZ_CP041025.1"/>
</dbReference>
<dbReference type="InParanoid" id="A0A2G4YP93"/>
<dbReference type="HAMAP" id="MF_00605">
    <property type="entry name" value="TrmD"/>
    <property type="match status" value="1"/>
</dbReference>
<organism evidence="19 20">
    <name type="scientific">Paremcibacter congregatus</name>
    <dbReference type="NCBI Taxonomy" id="2043170"/>
    <lineage>
        <taxon>Bacteria</taxon>
        <taxon>Pseudomonadati</taxon>
        <taxon>Pseudomonadota</taxon>
        <taxon>Alphaproteobacteria</taxon>
        <taxon>Emcibacterales</taxon>
        <taxon>Emcibacteraceae</taxon>
        <taxon>Paremcibacter</taxon>
    </lineage>
</organism>
<dbReference type="FunFam" id="3.40.1280.10:FF:000001">
    <property type="entry name" value="tRNA (guanine-N(1)-)-methyltransferase"/>
    <property type="match status" value="1"/>
</dbReference>
<dbReference type="OrthoDB" id="9807416at2"/>
<feature type="binding site" evidence="15 16">
    <location>
        <position position="135"/>
    </location>
    <ligand>
        <name>S-adenosyl-L-methionine</name>
        <dbReference type="ChEBI" id="CHEBI:59789"/>
    </ligand>
</feature>
<evidence type="ECO:0000256" key="8">
    <source>
        <dbReference type="ARBA" id="ARBA00022603"/>
    </source>
</evidence>
<dbReference type="FunCoup" id="A0A2G4YP93">
    <property type="interactions" value="502"/>
</dbReference>
<dbReference type="InterPro" id="IPR016009">
    <property type="entry name" value="tRNA_MeTrfase_TRMD/TRM10"/>
</dbReference>
<sequence>MMAQVSTPLWQAQILTLFPEMFPGPLGVSLAGKALEKGIWTMDVVQIRDYATDKHRNVDDTPAGGGPGMVMRADVLGAAIDDVVARRQTLDQDAPSGGGELADFPVVYLSPRGKRLDQALIREFAAKKGITLICGRFEGVDERVLEGRNVMEVSLGDFILSGGEVAAMALMDAVVRTLPGVIGQPETLDEESFESGLLEYPHYTRPKVWEGREIPDVLQSGHHGKIKDWRLEQSKKLTEERRPDLWEKYLRDQE</sequence>
<comment type="function">
    <text evidence="1 15 17">Specifically methylates guanosine-37 in various tRNAs.</text>
</comment>
<dbReference type="GO" id="GO:0005829">
    <property type="term" value="C:cytosol"/>
    <property type="evidence" value="ECO:0007669"/>
    <property type="project" value="TreeGrafter"/>
</dbReference>
<evidence type="ECO:0000256" key="16">
    <source>
        <dbReference type="PIRSR" id="PIRSR000386-1"/>
    </source>
</evidence>
<accession>A0A2G4YP93</accession>
<evidence type="ECO:0000256" key="5">
    <source>
        <dbReference type="ARBA" id="ARBA00012807"/>
    </source>
</evidence>
<evidence type="ECO:0000256" key="10">
    <source>
        <dbReference type="ARBA" id="ARBA00022691"/>
    </source>
</evidence>
<evidence type="ECO:0000256" key="4">
    <source>
        <dbReference type="ARBA" id="ARBA00011738"/>
    </source>
</evidence>
<reference evidence="19 20" key="1">
    <citation type="submission" date="2017-10" db="EMBL/GenBank/DDBJ databases">
        <title>Frigbacter circumglobatus gen. nov. sp. nov., isolated from sediment cultured in situ.</title>
        <authorList>
            <person name="Zhao Z."/>
        </authorList>
    </citation>
    <scope>NUCLEOTIDE SEQUENCE [LARGE SCALE GENOMIC DNA]</scope>
    <source>
        <strain evidence="19 20">ZYL</strain>
    </source>
</reference>
<comment type="subunit">
    <text evidence="4 15 17">Homodimer.</text>
</comment>
<evidence type="ECO:0000256" key="15">
    <source>
        <dbReference type="HAMAP-Rule" id="MF_00605"/>
    </source>
</evidence>
<dbReference type="CDD" id="cd18080">
    <property type="entry name" value="TrmD-like"/>
    <property type="match status" value="1"/>
</dbReference>
<dbReference type="InterPro" id="IPR002649">
    <property type="entry name" value="tRNA_m1G_MeTrfase_TrmD"/>
</dbReference>
<feature type="domain" description="tRNA methyltransferase TRMD/TRM10-type" evidence="18">
    <location>
        <begin position="12"/>
        <end position="248"/>
    </location>
</feature>
<gene>
    <name evidence="15" type="primary">trmD</name>
    <name evidence="19" type="ORF">CRD36_13040</name>
</gene>
<dbReference type="NCBIfam" id="TIGR00088">
    <property type="entry name" value="trmD"/>
    <property type="match status" value="1"/>
</dbReference>
<dbReference type="InterPro" id="IPR029026">
    <property type="entry name" value="tRNA_m1G_MTases_N"/>
</dbReference>
<comment type="similarity">
    <text evidence="3 15 17">Belongs to the RNA methyltransferase TrmD family.</text>
</comment>
<dbReference type="PANTHER" id="PTHR46417">
    <property type="entry name" value="TRNA (GUANINE-N(1)-)-METHYLTRANSFERASE"/>
    <property type="match status" value="1"/>
</dbReference>
<evidence type="ECO:0000256" key="3">
    <source>
        <dbReference type="ARBA" id="ARBA00007630"/>
    </source>
</evidence>
<evidence type="ECO:0000256" key="1">
    <source>
        <dbReference type="ARBA" id="ARBA00002634"/>
    </source>
</evidence>
<dbReference type="InterPro" id="IPR029028">
    <property type="entry name" value="Alpha/beta_knot_MTases"/>
</dbReference>
<name>A0A2G4YP93_9PROT</name>
<dbReference type="InterPro" id="IPR023148">
    <property type="entry name" value="tRNA_m1G_MeTrfase_C_sf"/>
</dbReference>
<dbReference type="PANTHER" id="PTHR46417:SF1">
    <property type="entry name" value="TRNA (GUANINE-N(1)-)-METHYLTRANSFERASE"/>
    <property type="match status" value="1"/>
</dbReference>
<keyword evidence="9 15" id="KW-0808">Transferase</keyword>
<dbReference type="EMBL" id="PDEM01000025">
    <property type="protein sequence ID" value="PHZ84120.1"/>
    <property type="molecule type" value="Genomic_DNA"/>
</dbReference>
<evidence type="ECO:0000259" key="18">
    <source>
        <dbReference type="Pfam" id="PF01746"/>
    </source>
</evidence>
<dbReference type="GO" id="GO:0002939">
    <property type="term" value="P:tRNA N1-guanine methylation"/>
    <property type="evidence" value="ECO:0007669"/>
    <property type="project" value="TreeGrafter"/>
</dbReference>
<evidence type="ECO:0000256" key="12">
    <source>
        <dbReference type="ARBA" id="ARBA00029736"/>
    </source>
</evidence>
<comment type="caution">
    <text evidence="19">The sequence shown here is derived from an EMBL/GenBank/DDBJ whole genome shotgun (WGS) entry which is preliminary data.</text>
</comment>
<evidence type="ECO:0000313" key="19">
    <source>
        <dbReference type="EMBL" id="PHZ84120.1"/>
    </source>
</evidence>
<evidence type="ECO:0000256" key="17">
    <source>
        <dbReference type="RuleBase" id="RU003464"/>
    </source>
</evidence>
<evidence type="ECO:0000256" key="6">
    <source>
        <dbReference type="ARBA" id="ARBA00014679"/>
    </source>
</evidence>
<dbReference type="EC" id="2.1.1.228" evidence="5 15"/>
<keyword evidence="7 15" id="KW-0963">Cytoplasm</keyword>
<evidence type="ECO:0000256" key="14">
    <source>
        <dbReference type="ARBA" id="ARBA00047783"/>
    </source>
</evidence>
<evidence type="ECO:0000256" key="13">
    <source>
        <dbReference type="ARBA" id="ARBA00033392"/>
    </source>
</evidence>
<protein>
    <recommendedName>
        <fullName evidence="6 15">tRNA (guanine-N(1)-)-methyltransferase</fullName>
        <ecNumber evidence="5 15">2.1.1.228</ecNumber>
    </recommendedName>
    <alternativeName>
        <fullName evidence="12 15">M1G-methyltransferase</fullName>
    </alternativeName>
    <alternativeName>
        <fullName evidence="13 15">tRNA [GM37] methyltransferase</fullName>
    </alternativeName>
</protein>
<dbReference type="Pfam" id="PF01746">
    <property type="entry name" value="tRNA_m1G_MT"/>
    <property type="match status" value="1"/>
</dbReference>
<dbReference type="NCBIfam" id="NF000648">
    <property type="entry name" value="PRK00026.1"/>
    <property type="match status" value="1"/>
</dbReference>
<dbReference type="GO" id="GO:0052906">
    <property type="term" value="F:tRNA (guanine(37)-N1)-methyltransferase activity"/>
    <property type="evidence" value="ECO:0007669"/>
    <property type="project" value="UniProtKB-UniRule"/>
</dbReference>